<protein>
    <submittedName>
        <fullName evidence="5">Uncharacterized protein</fullName>
    </submittedName>
</protein>
<evidence type="ECO:0000313" key="6">
    <source>
        <dbReference type="Proteomes" id="UP000298416"/>
    </source>
</evidence>
<comment type="caution">
    <text evidence="5">The sequence shown here is derived from an EMBL/GenBank/DDBJ whole genome shotgun (WGS) entry which is preliminary data.</text>
</comment>
<feature type="transmembrane region" description="Helical" evidence="4">
    <location>
        <begin position="193"/>
        <end position="216"/>
    </location>
</feature>
<keyword evidence="6" id="KW-1185">Reference proteome</keyword>
<evidence type="ECO:0000256" key="4">
    <source>
        <dbReference type="SAM" id="Phobius"/>
    </source>
</evidence>
<dbReference type="GO" id="GO:0022857">
    <property type="term" value="F:transmembrane transporter activity"/>
    <property type="evidence" value="ECO:0007669"/>
    <property type="project" value="InterPro"/>
</dbReference>
<dbReference type="InterPro" id="IPR030184">
    <property type="entry name" value="WAT1-related"/>
</dbReference>
<evidence type="ECO:0000313" key="5">
    <source>
        <dbReference type="EMBL" id="KAG6398804.1"/>
    </source>
</evidence>
<dbReference type="AlphaFoldDB" id="A0A8X8ZCB9"/>
<dbReference type="GO" id="GO:0016020">
    <property type="term" value="C:membrane"/>
    <property type="evidence" value="ECO:0007669"/>
    <property type="project" value="InterPro"/>
</dbReference>
<dbReference type="EMBL" id="PNBA02000015">
    <property type="protein sequence ID" value="KAG6398804.1"/>
    <property type="molecule type" value="Genomic_DNA"/>
</dbReference>
<feature type="transmembrane region" description="Helical" evidence="4">
    <location>
        <begin position="101"/>
        <end position="119"/>
    </location>
</feature>
<reference evidence="5" key="1">
    <citation type="submission" date="2018-01" db="EMBL/GenBank/DDBJ databases">
        <authorList>
            <person name="Mao J.F."/>
        </authorList>
    </citation>
    <scope>NUCLEOTIDE SEQUENCE</scope>
    <source>
        <strain evidence="5">Huo1</strain>
        <tissue evidence="5">Leaf</tissue>
    </source>
</reference>
<keyword evidence="2 4" id="KW-1133">Transmembrane helix</keyword>
<keyword evidence="3 4" id="KW-0472">Membrane</keyword>
<dbReference type="Proteomes" id="UP000298416">
    <property type="component" value="Unassembled WGS sequence"/>
</dbReference>
<accession>A0A8X8ZCB9</accession>
<proteinExistence type="predicted"/>
<feature type="transmembrane region" description="Helical" evidence="4">
    <location>
        <begin position="55"/>
        <end position="80"/>
    </location>
</feature>
<reference evidence="5" key="2">
    <citation type="submission" date="2020-08" db="EMBL/GenBank/DDBJ databases">
        <title>Plant Genome Project.</title>
        <authorList>
            <person name="Zhang R.-G."/>
        </authorList>
    </citation>
    <scope>NUCLEOTIDE SEQUENCE</scope>
    <source>
        <strain evidence="5">Huo1</strain>
        <tissue evidence="5">Leaf</tissue>
    </source>
</reference>
<name>A0A8X8ZCB9_SALSN</name>
<dbReference type="PANTHER" id="PTHR31218">
    <property type="entry name" value="WAT1-RELATED PROTEIN"/>
    <property type="match status" value="1"/>
</dbReference>
<evidence type="ECO:0000256" key="2">
    <source>
        <dbReference type="ARBA" id="ARBA00022989"/>
    </source>
</evidence>
<keyword evidence="1 4" id="KW-0812">Transmembrane</keyword>
<organism evidence="5">
    <name type="scientific">Salvia splendens</name>
    <name type="common">Scarlet sage</name>
    <dbReference type="NCBI Taxonomy" id="180675"/>
    <lineage>
        <taxon>Eukaryota</taxon>
        <taxon>Viridiplantae</taxon>
        <taxon>Streptophyta</taxon>
        <taxon>Embryophyta</taxon>
        <taxon>Tracheophyta</taxon>
        <taxon>Spermatophyta</taxon>
        <taxon>Magnoliopsida</taxon>
        <taxon>eudicotyledons</taxon>
        <taxon>Gunneridae</taxon>
        <taxon>Pentapetalae</taxon>
        <taxon>asterids</taxon>
        <taxon>lamiids</taxon>
        <taxon>Lamiales</taxon>
        <taxon>Lamiaceae</taxon>
        <taxon>Nepetoideae</taxon>
        <taxon>Mentheae</taxon>
        <taxon>Salviinae</taxon>
        <taxon>Salvia</taxon>
        <taxon>Salvia subgen. Calosphace</taxon>
        <taxon>core Calosphace</taxon>
    </lineage>
</organism>
<evidence type="ECO:0000256" key="3">
    <source>
        <dbReference type="ARBA" id="ARBA00023136"/>
    </source>
</evidence>
<gene>
    <name evidence="5" type="ORF">SASPL_140275</name>
</gene>
<sequence>MNGVNASQQQQIVWLAVKIPAVESGGAGAFRGAVLGNVAGFNGATLASGMTNYIFVAYSNALAALILLHLSLLVHSYLSLSQMLSSFIQGWVKKGLFCRNSKTLGTLVFISGAFVATLYKGPESLTNLLSPKLHYAYIGVVAGKLDFGRKYPAELVIVFFYCFSAAILSKFVSVISDCNLSVWSLQPNARLIVVLYSVVCYVENPAELVIVFFYGFSAAILSKFVSVISDCNLSVWSLQPNARLIVVLYSEVNGSAFQVSVTAWCLHKRSPFRWNVSSIGDHDICCACLLGSINIVVGFYSVMWGKAKEVKVIEKSNNRLLCCPLRMSRLCR</sequence>
<evidence type="ECO:0000256" key="1">
    <source>
        <dbReference type="ARBA" id="ARBA00022692"/>
    </source>
</evidence>
<feature type="transmembrane region" description="Helical" evidence="4">
    <location>
        <begin position="155"/>
        <end position="172"/>
    </location>
</feature>